<dbReference type="InterPro" id="IPR009776">
    <property type="entry name" value="Spore_0_M"/>
</dbReference>
<organism evidence="1 2">
    <name type="scientific">Metabacillus mangrovi</name>
    <dbReference type="NCBI Taxonomy" id="1491830"/>
    <lineage>
        <taxon>Bacteria</taxon>
        <taxon>Bacillati</taxon>
        <taxon>Bacillota</taxon>
        <taxon>Bacilli</taxon>
        <taxon>Bacillales</taxon>
        <taxon>Bacillaceae</taxon>
        <taxon>Metabacillus</taxon>
    </lineage>
</organism>
<accession>A0A7X2S2I2</accession>
<name>A0A7X2S2I2_9BACI</name>
<sequence>MSFFNKVFASVGIGSAKADTRLLDVNVRAGEEVKGIVGVTGGKTEQEISEIYLSVMTVYVKEADDKKYSQQAEIAKIKINEPFVIMPNEHKEIPFNFLLPEDTPVTYGQSKVWIHTGLDIKNAVDPSDQDAIHVHPGRLQQELFNALGELGFQMRKAENEAAPATLSKRLPFVQEFEFYPYEGPFRGKLDELEIVFTNIRKDRAELVMEIDRKAKGFSGLFSEMLEMDETAVRLSITDRDLPQLKAQLQQIIQRYS</sequence>
<dbReference type="AlphaFoldDB" id="A0A7X2S2I2"/>
<evidence type="ECO:0000313" key="1">
    <source>
        <dbReference type="EMBL" id="MTH52016.1"/>
    </source>
</evidence>
<dbReference type="Proteomes" id="UP000434639">
    <property type="component" value="Unassembled WGS sequence"/>
</dbReference>
<dbReference type="PANTHER" id="PTHR40053:SF1">
    <property type="entry name" value="SPORULATION-CONTROL PROTEIN SPO0M"/>
    <property type="match status" value="1"/>
</dbReference>
<keyword evidence="2" id="KW-1185">Reference proteome</keyword>
<proteinExistence type="predicted"/>
<gene>
    <name evidence="1" type="ORF">GKZ89_01250</name>
</gene>
<dbReference type="EMBL" id="WMIB01000001">
    <property type="protein sequence ID" value="MTH52016.1"/>
    <property type="molecule type" value="Genomic_DNA"/>
</dbReference>
<dbReference type="PANTHER" id="PTHR40053">
    <property type="entry name" value="SPORULATION-CONTROL PROTEIN SPO0M"/>
    <property type="match status" value="1"/>
</dbReference>
<dbReference type="OrthoDB" id="2351239at2"/>
<dbReference type="RefSeq" id="WP_155110565.1">
    <property type="nucleotide sequence ID" value="NZ_WMIB01000001.1"/>
</dbReference>
<comment type="caution">
    <text evidence="1">The sequence shown here is derived from an EMBL/GenBank/DDBJ whole genome shotgun (WGS) entry which is preliminary data.</text>
</comment>
<protein>
    <submittedName>
        <fullName evidence="1">Sporulation protein SpoOM</fullName>
    </submittedName>
</protein>
<evidence type="ECO:0000313" key="2">
    <source>
        <dbReference type="Proteomes" id="UP000434639"/>
    </source>
</evidence>
<reference evidence="1 2" key="1">
    <citation type="journal article" date="2017" name="Int. J. Syst. Evol. Microbiol.">
        <title>Bacillus mangrovi sp. nov., isolated from a sediment sample from a mangrove forest.</title>
        <authorList>
            <person name="Gupta V."/>
            <person name="Singh P.K."/>
            <person name="Korpole S."/>
            <person name="Tanuku N.R.S."/>
            <person name="Pinnaka A.K."/>
        </authorList>
    </citation>
    <scope>NUCLEOTIDE SEQUENCE [LARGE SCALE GENOMIC DNA]</scope>
    <source>
        <strain evidence="1 2">KCTC 33872</strain>
    </source>
</reference>
<dbReference type="Pfam" id="PF07070">
    <property type="entry name" value="Spo0M"/>
    <property type="match status" value="1"/>
</dbReference>